<dbReference type="FunFam" id="3.40.50.300:FF:000425">
    <property type="entry name" value="Probable ABC transporter, ATP-binding subunit"/>
    <property type="match status" value="1"/>
</dbReference>
<accession>K9W738</accession>
<dbReference type="HOGENOM" id="CLU_000604_1_22_3"/>
<reference evidence="7 8" key="1">
    <citation type="submission" date="2012-06" db="EMBL/GenBank/DDBJ databases">
        <title>Finished chromosome of genome of Crinalium epipsammum PCC 9333.</title>
        <authorList>
            <consortium name="US DOE Joint Genome Institute"/>
            <person name="Gugger M."/>
            <person name="Coursin T."/>
            <person name="Rippka R."/>
            <person name="Tandeau De Marsac N."/>
            <person name="Huntemann M."/>
            <person name="Wei C.-L."/>
            <person name="Han J."/>
            <person name="Detter J.C."/>
            <person name="Han C."/>
            <person name="Tapia R."/>
            <person name="Davenport K."/>
            <person name="Daligault H."/>
            <person name="Erkkila T."/>
            <person name="Gu W."/>
            <person name="Munk A.C.C."/>
            <person name="Teshima H."/>
            <person name="Xu Y."/>
            <person name="Chain P."/>
            <person name="Chen A."/>
            <person name="Krypides N."/>
            <person name="Mavromatis K."/>
            <person name="Markowitz V."/>
            <person name="Szeto E."/>
            <person name="Ivanova N."/>
            <person name="Mikhailova N."/>
            <person name="Ovchinnikova G."/>
            <person name="Pagani I."/>
            <person name="Pati A."/>
            <person name="Goodwin L."/>
            <person name="Peters L."/>
            <person name="Pitluck S."/>
            <person name="Woyke T."/>
            <person name="Kerfeld C."/>
        </authorList>
    </citation>
    <scope>NUCLEOTIDE SEQUENCE [LARGE SCALE GENOMIC DNA]</scope>
    <source>
        <strain evidence="7 8">PCC 9333</strain>
    </source>
</reference>
<evidence type="ECO:0000313" key="8">
    <source>
        <dbReference type="Proteomes" id="UP000010472"/>
    </source>
</evidence>
<keyword evidence="4" id="KW-0067">ATP-binding</keyword>
<dbReference type="KEGG" id="cep:Cri9333_4509"/>
<evidence type="ECO:0000313" key="7">
    <source>
        <dbReference type="EMBL" id="AFZ15290.1"/>
    </source>
</evidence>
<dbReference type="SUPFAM" id="SSF52540">
    <property type="entry name" value="P-loop containing nucleoside triphosphate hydrolases"/>
    <property type="match status" value="1"/>
</dbReference>
<keyword evidence="3" id="KW-0547">Nucleotide-binding</keyword>
<dbReference type="STRING" id="1173022.Cri9333_4509"/>
<dbReference type="Proteomes" id="UP000010472">
    <property type="component" value="Chromosome"/>
</dbReference>
<name>K9W738_9CYAN</name>
<dbReference type="Gene3D" id="3.40.50.300">
    <property type="entry name" value="P-loop containing nucleotide triphosphate hydrolases"/>
    <property type="match status" value="1"/>
</dbReference>
<keyword evidence="2" id="KW-0813">Transport</keyword>
<keyword evidence="8" id="KW-1185">Reference proteome</keyword>
<sequence>MLSANEISVRFRDVTYCPSQQPLVSNLNFSVVRGEILVLLGRSGSGKTTTMKLINSLLTPTTGEVIVNGVPTTAWNPIKLRRNIGYVIQETGLFPHFTVERNIGLVPSLEAWKPKQIKTRVYELLHLLGLEPEKFASRYPHELSGGQRQRIGVARALAADPPLMLMDEPFGALDPITRLEIQREFLRLQQELGKTVIFVTHDIQEAFTLASRIGLMNQGKLVVLDTPAEFLKSQEPEARAFMQCLGSNAN</sequence>
<protein>
    <recommendedName>
        <fullName evidence="5">ABC-type quaternary amine transporter</fullName>
        <ecNumber evidence="5">7.6.2.9</ecNumber>
    </recommendedName>
</protein>
<evidence type="ECO:0000256" key="4">
    <source>
        <dbReference type="ARBA" id="ARBA00022840"/>
    </source>
</evidence>
<dbReference type="InterPro" id="IPR003439">
    <property type="entry name" value="ABC_transporter-like_ATP-bd"/>
</dbReference>
<dbReference type="PANTHER" id="PTHR43117">
    <property type="entry name" value="OSMOPROTECTANT IMPORT ATP-BINDING PROTEIN OSMV"/>
    <property type="match status" value="1"/>
</dbReference>
<dbReference type="eggNOG" id="COG1125">
    <property type="taxonomic scope" value="Bacteria"/>
</dbReference>
<dbReference type="PROSITE" id="PS00211">
    <property type="entry name" value="ABC_TRANSPORTER_1"/>
    <property type="match status" value="1"/>
</dbReference>
<gene>
    <name evidence="7" type="ORF">Cri9333_4509</name>
</gene>
<dbReference type="GO" id="GO:0015418">
    <property type="term" value="F:ABC-type quaternary ammonium compound transporting activity"/>
    <property type="evidence" value="ECO:0007669"/>
    <property type="project" value="UniProtKB-EC"/>
</dbReference>
<dbReference type="OrthoDB" id="9804199at2"/>
<evidence type="ECO:0000256" key="1">
    <source>
        <dbReference type="ARBA" id="ARBA00005417"/>
    </source>
</evidence>
<proteinExistence type="inferred from homology"/>
<keyword evidence="7" id="KW-0378">Hydrolase</keyword>
<dbReference type="GO" id="GO:0016887">
    <property type="term" value="F:ATP hydrolysis activity"/>
    <property type="evidence" value="ECO:0007669"/>
    <property type="project" value="InterPro"/>
</dbReference>
<dbReference type="InterPro" id="IPR027417">
    <property type="entry name" value="P-loop_NTPase"/>
</dbReference>
<evidence type="ECO:0000259" key="6">
    <source>
        <dbReference type="PROSITE" id="PS50893"/>
    </source>
</evidence>
<comment type="similarity">
    <text evidence="1">Belongs to the ABC transporter superfamily.</text>
</comment>
<dbReference type="RefSeq" id="WP_015205381.1">
    <property type="nucleotide sequence ID" value="NC_019753.1"/>
</dbReference>
<evidence type="ECO:0000256" key="5">
    <source>
        <dbReference type="ARBA" id="ARBA00066388"/>
    </source>
</evidence>
<dbReference type="GO" id="GO:0005524">
    <property type="term" value="F:ATP binding"/>
    <property type="evidence" value="ECO:0007669"/>
    <property type="project" value="UniProtKB-KW"/>
</dbReference>
<dbReference type="AlphaFoldDB" id="K9W738"/>
<dbReference type="InterPro" id="IPR003593">
    <property type="entry name" value="AAA+_ATPase"/>
</dbReference>
<dbReference type="Pfam" id="PF00005">
    <property type="entry name" value="ABC_tran"/>
    <property type="match status" value="1"/>
</dbReference>
<dbReference type="PATRIC" id="fig|1173022.3.peg.4871"/>
<dbReference type="SMART" id="SM00382">
    <property type="entry name" value="AAA"/>
    <property type="match status" value="1"/>
</dbReference>
<dbReference type="EC" id="7.6.2.9" evidence="5"/>
<evidence type="ECO:0000256" key="2">
    <source>
        <dbReference type="ARBA" id="ARBA00022448"/>
    </source>
</evidence>
<feature type="domain" description="ABC transporter" evidence="6">
    <location>
        <begin position="9"/>
        <end position="243"/>
    </location>
</feature>
<dbReference type="PROSITE" id="PS50893">
    <property type="entry name" value="ABC_TRANSPORTER_2"/>
    <property type="match status" value="1"/>
</dbReference>
<dbReference type="EMBL" id="CP003620">
    <property type="protein sequence ID" value="AFZ15290.1"/>
    <property type="molecule type" value="Genomic_DNA"/>
</dbReference>
<dbReference type="PANTHER" id="PTHR43117:SF4">
    <property type="entry name" value="OSMOPROTECTANT IMPORT ATP-BINDING PROTEIN OSMV"/>
    <property type="match status" value="1"/>
</dbReference>
<evidence type="ECO:0000256" key="3">
    <source>
        <dbReference type="ARBA" id="ARBA00022741"/>
    </source>
</evidence>
<organism evidence="7 8">
    <name type="scientific">Crinalium epipsammum PCC 9333</name>
    <dbReference type="NCBI Taxonomy" id="1173022"/>
    <lineage>
        <taxon>Bacteria</taxon>
        <taxon>Bacillati</taxon>
        <taxon>Cyanobacteriota</taxon>
        <taxon>Cyanophyceae</taxon>
        <taxon>Gomontiellales</taxon>
        <taxon>Gomontiellaceae</taxon>
        <taxon>Crinalium</taxon>
    </lineage>
</organism>
<dbReference type="InterPro" id="IPR017871">
    <property type="entry name" value="ABC_transporter-like_CS"/>
</dbReference>